<evidence type="ECO:0000313" key="1">
    <source>
        <dbReference type="EMBL" id="KAK9756238.1"/>
    </source>
</evidence>
<reference evidence="1" key="1">
    <citation type="submission" date="2024-03" db="EMBL/GenBank/DDBJ databases">
        <title>WGS assembly of Saponaria officinalis var. Norfolk2.</title>
        <authorList>
            <person name="Jenkins J."/>
            <person name="Shu S."/>
            <person name="Grimwood J."/>
            <person name="Barry K."/>
            <person name="Goodstein D."/>
            <person name="Schmutz J."/>
            <person name="Leebens-Mack J."/>
            <person name="Osbourn A."/>
        </authorList>
    </citation>
    <scope>NUCLEOTIDE SEQUENCE [LARGE SCALE GENOMIC DNA]</scope>
    <source>
        <strain evidence="1">JIC</strain>
    </source>
</reference>
<evidence type="ECO:0000313" key="2">
    <source>
        <dbReference type="Proteomes" id="UP001443914"/>
    </source>
</evidence>
<dbReference type="AlphaFoldDB" id="A0AAW1NDY2"/>
<keyword evidence="2" id="KW-1185">Reference proteome</keyword>
<organism evidence="1 2">
    <name type="scientific">Saponaria officinalis</name>
    <name type="common">Common soapwort</name>
    <name type="synonym">Lychnis saponaria</name>
    <dbReference type="NCBI Taxonomy" id="3572"/>
    <lineage>
        <taxon>Eukaryota</taxon>
        <taxon>Viridiplantae</taxon>
        <taxon>Streptophyta</taxon>
        <taxon>Embryophyta</taxon>
        <taxon>Tracheophyta</taxon>
        <taxon>Spermatophyta</taxon>
        <taxon>Magnoliopsida</taxon>
        <taxon>eudicotyledons</taxon>
        <taxon>Gunneridae</taxon>
        <taxon>Pentapetalae</taxon>
        <taxon>Caryophyllales</taxon>
        <taxon>Caryophyllaceae</taxon>
        <taxon>Caryophylleae</taxon>
        <taxon>Saponaria</taxon>
    </lineage>
</organism>
<sequence>MEFYWLEKTIMLPVRRLCRGLASRLSFRKQRSIMMLSQEVQACEYEDVRIMWEMLQKTESGTRAVPRSPTWMKNNRFRNVFAWARWSKTF</sequence>
<dbReference type="EMBL" id="JBDFQZ010000001">
    <property type="protein sequence ID" value="KAK9756238.1"/>
    <property type="molecule type" value="Genomic_DNA"/>
</dbReference>
<comment type="caution">
    <text evidence="1">The sequence shown here is derived from an EMBL/GenBank/DDBJ whole genome shotgun (WGS) entry which is preliminary data.</text>
</comment>
<proteinExistence type="predicted"/>
<protein>
    <submittedName>
        <fullName evidence="1">Uncharacterized protein</fullName>
    </submittedName>
</protein>
<dbReference type="PANTHER" id="PTHR33181">
    <property type="entry name" value="OS01G0778500 PROTEIN"/>
    <property type="match status" value="1"/>
</dbReference>
<gene>
    <name evidence="1" type="ORF">RND81_01G083500</name>
</gene>
<dbReference type="PANTHER" id="PTHR33181:SF4">
    <property type="entry name" value="OVULE PROTEIN"/>
    <property type="match status" value="1"/>
</dbReference>
<dbReference type="Proteomes" id="UP001443914">
    <property type="component" value="Unassembled WGS sequence"/>
</dbReference>
<name>A0AAW1NDY2_SAPOF</name>
<accession>A0AAW1NDY2</accession>